<dbReference type="InterPro" id="IPR041916">
    <property type="entry name" value="Anti_sigma_zinc_sf"/>
</dbReference>
<dbReference type="NCBIfam" id="TIGR03988">
    <property type="entry name" value="antisig_RsrA"/>
    <property type="match status" value="1"/>
</dbReference>
<dbReference type="InterPro" id="IPR024020">
    <property type="entry name" value="Anit_sigma_mycothiol_RsrA"/>
</dbReference>
<protein>
    <submittedName>
        <fullName evidence="4">Mycothiol system anti-sigma-R factor</fullName>
    </submittedName>
</protein>
<keyword evidence="5" id="KW-1185">Reference proteome</keyword>
<keyword evidence="1" id="KW-0805">Transcription regulation</keyword>
<organism evidence="4 5">
    <name type="scientific">Tersicoccus phoenicis</name>
    <dbReference type="NCBI Taxonomy" id="554083"/>
    <lineage>
        <taxon>Bacteria</taxon>
        <taxon>Bacillati</taxon>
        <taxon>Actinomycetota</taxon>
        <taxon>Actinomycetes</taxon>
        <taxon>Micrococcales</taxon>
        <taxon>Micrococcaceae</taxon>
        <taxon>Tersicoccus</taxon>
    </lineage>
</organism>
<name>A0A1R1L9A9_9MICC</name>
<evidence type="ECO:0000259" key="3">
    <source>
        <dbReference type="Pfam" id="PF13490"/>
    </source>
</evidence>
<dbReference type="RefSeq" id="WP_076704228.1">
    <property type="nucleotide sequence ID" value="NZ_MRDE01000064.1"/>
</dbReference>
<dbReference type="Pfam" id="PF13490">
    <property type="entry name" value="zf-HC2"/>
    <property type="match status" value="1"/>
</dbReference>
<sequence length="87" mass="9789">MSEEDCTALGGCTDARIERLYEYLDGALPREDIAEIKAHLDHCPECVQEEEVERVIRTVVRRSCAETAPETLKATIISRITAVRVSR</sequence>
<dbReference type="OrthoDB" id="3267840at2"/>
<gene>
    <name evidence="4" type="ORF">BKD30_09420</name>
</gene>
<proteinExistence type="predicted"/>
<feature type="domain" description="Putative zinc-finger" evidence="3">
    <location>
        <begin position="17"/>
        <end position="46"/>
    </location>
</feature>
<dbReference type="Proteomes" id="UP000187085">
    <property type="component" value="Unassembled WGS sequence"/>
</dbReference>
<evidence type="ECO:0000313" key="4">
    <source>
        <dbReference type="EMBL" id="OMH24118.1"/>
    </source>
</evidence>
<reference evidence="4 5" key="1">
    <citation type="submission" date="2016-12" db="EMBL/GenBank/DDBJ databases">
        <title>Draft genome of Tersicoccus phoenicis 1P05MA.</title>
        <authorList>
            <person name="Nakajima Y."/>
            <person name="Yoshizawa S."/>
            <person name="Nakamura K."/>
            <person name="Ogura Y."/>
            <person name="Hayashi T."/>
            <person name="Kogure K."/>
        </authorList>
    </citation>
    <scope>NUCLEOTIDE SEQUENCE [LARGE SCALE GENOMIC DNA]</scope>
    <source>
        <strain evidence="4 5">1p05MA</strain>
    </source>
</reference>
<comment type="caution">
    <text evidence="4">The sequence shown here is derived from an EMBL/GenBank/DDBJ whole genome shotgun (WGS) entry which is preliminary data.</text>
</comment>
<dbReference type="InterPro" id="IPR027383">
    <property type="entry name" value="Znf_put"/>
</dbReference>
<evidence type="ECO:0000256" key="1">
    <source>
        <dbReference type="ARBA" id="ARBA00023015"/>
    </source>
</evidence>
<dbReference type="Gene3D" id="1.10.10.1320">
    <property type="entry name" value="Anti-sigma factor, zinc-finger domain"/>
    <property type="match status" value="1"/>
</dbReference>
<dbReference type="STRING" id="554083.BKD30_09420"/>
<keyword evidence="2" id="KW-0804">Transcription</keyword>
<dbReference type="AlphaFoldDB" id="A0A1R1L9A9"/>
<evidence type="ECO:0000256" key="2">
    <source>
        <dbReference type="ARBA" id="ARBA00023163"/>
    </source>
</evidence>
<accession>A0A1R1L9A9</accession>
<dbReference type="EMBL" id="MRDE01000064">
    <property type="protein sequence ID" value="OMH24118.1"/>
    <property type="molecule type" value="Genomic_DNA"/>
</dbReference>
<evidence type="ECO:0000313" key="5">
    <source>
        <dbReference type="Proteomes" id="UP000187085"/>
    </source>
</evidence>